<keyword evidence="1" id="KW-0732">Signal</keyword>
<comment type="caution">
    <text evidence="2">The sequence shown here is derived from an EMBL/GenBank/DDBJ whole genome shotgun (WGS) entry which is preliminary data.</text>
</comment>
<organism evidence="2 3">
    <name type="scientific">Candidatus Kaiserbacteria bacterium RIFCSPHIGHO2_02_FULL_50_50</name>
    <dbReference type="NCBI Taxonomy" id="1798492"/>
    <lineage>
        <taxon>Bacteria</taxon>
        <taxon>Candidatus Kaiseribacteriota</taxon>
    </lineage>
</organism>
<dbReference type="EMBL" id="MFLF01000021">
    <property type="protein sequence ID" value="OGG58915.1"/>
    <property type="molecule type" value="Genomic_DNA"/>
</dbReference>
<name>A0A1F6DBZ5_9BACT</name>
<protein>
    <recommendedName>
        <fullName evidence="4">DUF5667 domain-containing protein</fullName>
    </recommendedName>
</protein>
<proteinExistence type="predicted"/>
<dbReference type="AlphaFoldDB" id="A0A1F6DBZ5"/>
<dbReference type="STRING" id="1798492.A3C89_03450"/>
<gene>
    <name evidence="2" type="ORF">A3C89_03450</name>
</gene>
<accession>A0A1F6DBZ5</accession>
<evidence type="ECO:0000313" key="3">
    <source>
        <dbReference type="Proteomes" id="UP000178794"/>
    </source>
</evidence>
<dbReference type="Proteomes" id="UP000178794">
    <property type="component" value="Unassembled WGS sequence"/>
</dbReference>
<feature type="signal peptide" evidence="1">
    <location>
        <begin position="1"/>
        <end position="24"/>
    </location>
</feature>
<reference evidence="2 3" key="1">
    <citation type="journal article" date="2016" name="Nat. Commun.">
        <title>Thousands of microbial genomes shed light on interconnected biogeochemical processes in an aquifer system.</title>
        <authorList>
            <person name="Anantharaman K."/>
            <person name="Brown C.T."/>
            <person name="Hug L.A."/>
            <person name="Sharon I."/>
            <person name="Castelle C.J."/>
            <person name="Probst A.J."/>
            <person name="Thomas B.C."/>
            <person name="Singh A."/>
            <person name="Wilkins M.J."/>
            <person name="Karaoz U."/>
            <person name="Brodie E.L."/>
            <person name="Williams K.H."/>
            <person name="Hubbard S.S."/>
            <person name="Banfield J.F."/>
        </authorList>
    </citation>
    <scope>NUCLEOTIDE SEQUENCE [LARGE SCALE GENOMIC DNA]</scope>
</reference>
<evidence type="ECO:0000256" key="1">
    <source>
        <dbReference type="SAM" id="SignalP"/>
    </source>
</evidence>
<sequence>MKKHIYSSLFAVTLLAGAPLAASAQINGGYFRETVQRGAAAEADMRISVDAALGTSTGVSVRARATSTGQATGRRTATSTPMREGAVNAQVAETARLEKRAEIEARIAAKKLAITNEMFTRIADRIARAAKRLEDAATRLADTATLLRTRSEALEAQDVDMSAVNGILDAADKRIATLRVSLVDLAEDGELAAASTTPAAAWVEAREDFTAVITEVHDIRALLHDVVAAIKEAVRVLGERGVSAAVSADAAGEANGTTTVEATITSE</sequence>
<evidence type="ECO:0008006" key="4">
    <source>
        <dbReference type="Google" id="ProtNLM"/>
    </source>
</evidence>
<feature type="chain" id="PRO_5009523763" description="DUF5667 domain-containing protein" evidence="1">
    <location>
        <begin position="25"/>
        <end position="267"/>
    </location>
</feature>
<evidence type="ECO:0000313" key="2">
    <source>
        <dbReference type="EMBL" id="OGG58915.1"/>
    </source>
</evidence>